<evidence type="ECO:0000256" key="1">
    <source>
        <dbReference type="ARBA" id="ARBA00022603"/>
    </source>
</evidence>
<dbReference type="Proteomes" id="UP000027265">
    <property type="component" value="Unassembled WGS sequence"/>
</dbReference>
<dbReference type="InterPro" id="IPR029063">
    <property type="entry name" value="SAM-dependent_MTases_sf"/>
</dbReference>
<dbReference type="InterPro" id="IPR001077">
    <property type="entry name" value="COMT_C"/>
</dbReference>
<dbReference type="STRING" id="933084.A0A067P449"/>
<dbReference type="Gene3D" id="1.10.10.10">
    <property type="entry name" value="Winged helix-like DNA-binding domain superfamily/Winged helix DNA-binding domain"/>
    <property type="match status" value="1"/>
</dbReference>
<dbReference type="PANTHER" id="PTHR43712">
    <property type="entry name" value="PUTATIVE (AFU_ORTHOLOGUE AFUA_4G14580)-RELATED"/>
    <property type="match status" value="1"/>
</dbReference>
<keyword evidence="2" id="KW-0808">Transferase</keyword>
<dbReference type="GO" id="GO:0032259">
    <property type="term" value="P:methylation"/>
    <property type="evidence" value="ECO:0007669"/>
    <property type="project" value="UniProtKB-KW"/>
</dbReference>
<dbReference type="InterPro" id="IPR036388">
    <property type="entry name" value="WH-like_DNA-bd_sf"/>
</dbReference>
<evidence type="ECO:0000256" key="2">
    <source>
        <dbReference type="ARBA" id="ARBA00022679"/>
    </source>
</evidence>
<evidence type="ECO:0000313" key="6">
    <source>
        <dbReference type="Proteomes" id="UP000027265"/>
    </source>
</evidence>
<dbReference type="PANTHER" id="PTHR43712:SF2">
    <property type="entry name" value="O-METHYLTRANSFERASE CICE"/>
    <property type="match status" value="1"/>
</dbReference>
<dbReference type="OrthoDB" id="1606438at2759"/>
<organism evidence="5 6">
    <name type="scientific">Jaapia argillacea MUCL 33604</name>
    <dbReference type="NCBI Taxonomy" id="933084"/>
    <lineage>
        <taxon>Eukaryota</taxon>
        <taxon>Fungi</taxon>
        <taxon>Dikarya</taxon>
        <taxon>Basidiomycota</taxon>
        <taxon>Agaricomycotina</taxon>
        <taxon>Agaricomycetes</taxon>
        <taxon>Agaricomycetidae</taxon>
        <taxon>Jaapiales</taxon>
        <taxon>Jaapiaceae</taxon>
        <taxon>Jaapia</taxon>
    </lineage>
</organism>
<dbReference type="PROSITE" id="PS51683">
    <property type="entry name" value="SAM_OMT_II"/>
    <property type="match status" value="1"/>
</dbReference>
<keyword evidence="6" id="KW-1185">Reference proteome</keyword>
<keyword evidence="3" id="KW-0949">S-adenosyl-L-methionine</keyword>
<dbReference type="AlphaFoldDB" id="A0A067P449"/>
<dbReference type="GO" id="GO:0008171">
    <property type="term" value="F:O-methyltransferase activity"/>
    <property type="evidence" value="ECO:0007669"/>
    <property type="project" value="InterPro"/>
</dbReference>
<evidence type="ECO:0000256" key="3">
    <source>
        <dbReference type="ARBA" id="ARBA00022691"/>
    </source>
</evidence>
<dbReference type="EMBL" id="KL197776">
    <property type="protein sequence ID" value="KDQ49688.1"/>
    <property type="molecule type" value="Genomic_DNA"/>
</dbReference>
<proteinExistence type="predicted"/>
<keyword evidence="1" id="KW-0489">Methyltransferase</keyword>
<dbReference type="InParanoid" id="A0A067P449"/>
<sequence>MPTVIHQTNGESHAHPKSTVIDKLIKPSTLSEDSITSFTTRPLPNPPFDATGIDTAHLTDLLSLITSAVGTVISEYNAIGHRVPALSSTLPGPFDTPDQASPTFTKAIQVIEGACAQLCATVAGPGHTMINYEESACLQIVTSAKISDYLLDKPDGLHVSDLSLLSGLEADKLSRVLRRLATVHCYCEVKPNVFANNRLSMKLLSSDPVGSYVGHVTDECMKAGTYLADTLQDLEVGHSQSPDKAAFPRVLGCGVFDYYTKHKEHGDRFNKAMVGWGRVTGKTALVKAYPWSELPKDTLICDVGGGNGHRTLELVKASPQLMVVVQDLEATLWTKEYPEVVKEDRVAFVPLDFFNGVPVKDCDIYYLSHVLHDWPDAECIKILCNIRKAMKATSRILVHDYVLQHAVRTDMPGNQELAPEPLLPNYGAGKVRGYNLDLNMMAAFNGKERTLDDFINLGNRADLRFVRMCESGETGLVEFCLP</sequence>
<name>A0A067P449_9AGAM</name>
<reference evidence="6" key="1">
    <citation type="journal article" date="2014" name="Proc. Natl. Acad. Sci. U.S.A.">
        <title>Extensive sampling of basidiomycete genomes demonstrates inadequacy of the white-rot/brown-rot paradigm for wood decay fungi.</title>
        <authorList>
            <person name="Riley R."/>
            <person name="Salamov A.A."/>
            <person name="Brown D.W."/>
            <person name="Nagy L.G."/>
            <person name="Floudas D."/>
            <person name="Held B.W."/>
            <person name="Levasseur A."/>
            <person name="Lombard V."/>
            <person name="Morin E."/>
            <person name="Otillar R."/>
            <person name="Lindquist E.A."/>
            <person name="Sun H."/>
            <person name="LaButti K.M."/>
            <person name="Schmutz J."/>
            <person name="Jabbour D."/>
            <person name="Luo H."/>
            <person name="Baker S.E."/>
            <person name="Pisabarro A.G."/>
            <person name="Walton J.D."/>
            <person name="Blanchette R.A."/>
            <person name="Henrissat B."/>
            <person name="Martin F."/>
            <person name="Cullen D."/>
            <person name="Hibbett D.S."/>
            <person name="Grigoriev I.V."/>
        </authorList>
    </citation>
    <scope>NUCLEOTIDE SEQUENCE [LARGE SCALE GENOMIC DNA]</scope>
    <source>
        <strain evidence="6">MUCL 33604</strain>
    </source>
</reference>
<evidence type="ECO:0000259" key="4">
    <source>
        <dbReference type="Pfam" id="PF00891"/>
    </source>
</evidence>
<protein>
    <recommendedName>
        <fullName evidence="4">O-methyltransferase C-terminal domain-containing protein</fullName>
    </recommendedName>
</protein>
<dbReference type="HOGENOM" id="CLU_005533_0_1_1"/>
<dbReference type="SUPFAM" id="SSF53335">
    <property type="entry name" value="S-adenosyl-L-methionine-dependent methyltransferases"/>
    <property type="match status" value="1"/>
</dbReference>
<dbReference type="SUPFAM" id="SSF46785">
    <property type="entry name" value="Winged helix' DNA-binding domain"/>
    <property type="match status" value="1"/>
</dbReference>
<dbReference type="Gene3D" id="3.40.50.150">
    <property type="entry name" value="Vaccinia Virus protein VP39"/>
    <property type="match status" value="1"/>
</dbReference>
<accession>A0A067P449</accession>
<gene>
    <name evidence="5" type="ORF">JAAARDRAFT_212075</name>
</gene>
<feature type="domain" description="O-methyltransferase C-terminal" evidence="4">
    <location>
        <begin position="240"/>
        <end position="461"/>
    </location>
</feature>
<dbReference type="InterPro" id="IPR036390">
    <property type="entry name" value="WH_DNA-bd_sf"/>
</dbReference>
<dbReference type="InterPro" id="IPR016461">
    <property type="entry name" value="COMT-like"/>
</dbReference>
<evidence type="ECO:0000313" key="5">
    <source>
        <dbReference type="EMBL" id="KDQ49688.1"/>
    </source>
</evidence>
<dbReference type="Pfam" id="PF00891">
    <property type="entry name" value="Methyltransf_2"/>
    <property type="match status" value="1"/>
</dbReference>